<dbReference type="EMBL" id="JBHRYN010000007">
    <property type="protein sequence ID" value="MFC3701088.1"/>
    <property type="molecule type" value="Genomic_DNA"/>
</dbReference>
<reference evidence="2" key="1">
    <citation type="journal article" date="2019" name="Int. J. Syst. Evol. Microbiol.">
        <title>The Global Catalogue of Microorganisms (GCM) 10K type strain sequencing project: providing services to taxonomists for standard genome sequencing and annotation.</title>
        <authorList>
            <consortium name="The Broad Institute Genomics Platform"/>
            <consortium name="The Broad Institute Genome Sequencing Center for Infectious Disease"/>
            <person name="Wu L."/>
            <person name="Ma J."/>
        </authorList>
    </citation>
    <scope>NUCLEOTIDE SEQUENCE [LARGE SCALE GENOMIC DNA]</scope>
    <source>
        <strain evidence="2">CECT 8288</strain>
    </source>
</reference>
<evidence type="ECO:0000313" key="2">
    <source>
        <dbReference type="Proteomes" id="UP001595710"/>
    </source>
</evidence>
<evidence type="ECO:0000313" key="1">
    <source>
        <dbReference type="EMBL" id="MFC3701088.1"/>
    </source>
</evidence>
<gene>
    <name evidence="1" type="ORF">ACFOND_05475</name>
</gene>
<comment type="caution">
    <text evidence="1">The sequence shown here is derived from an EMBL/GenBank/DDBJ whole genome shotgun (WGS) entry which is preliminary data.</text>
</comment>
<protein>
    <recommendedName>
        <fullName evidence="3">Ferric siderophore reductase C-terminal domain-containing protein</fullName>
    </recommendedName>
</protein>
<dbReference type="RefSeq" id="WP_290280192.1">
    <property type="nucleotide sequence ID" value="NZ_JAUFQI010000001.1"/>
</dbReference>
<accession>A0ABV7WRN6</accession>
<proteinExistence type="predicted"/>
<keyword evidence="2" id="KW-1185">Reference proteome</keyword>
<name>A0ABV7WRN6_9GAMM</name>
<dbReference type="Proteomes" id="UP001595710">
    <property type="component" value="Unassembled WGS sequence"/>
</dbReference>
<evidence type="ECO:0008006" key="3">
    <source>
        <dbReference type="Google" id="ProtNLM"/>
    </source>
</evidence>
<sequence>MQKVNIQRFTSLLPTADSKAMKVSWSTLIDDDSDVLDQLYLTFAKTYPGLDKKGQASFSVQLLTYQLASVLVEATLSENLQLNISVEDVQLGLNGESGFQAQSRLPTLHFNEPCVCAQTTTVRPLAEHLYCTVGQFVEPLIHKQRNAMRLSIGAQWRLVADAIASACLAAGQLHNKSEQAIHLFRAMQKINGSKIANPQTCIIKLCQKNNRYFVSRGGCCRYYTALGADYCAGCIHRSIDNQIERINALLVG</sequence>
<organism evidence="1 2">
    <name type="scientific">Reinekea marina</name>
    <dbReference type="NCBI Taxonomy" id="1310421"/>
    <lineage>
        <taxon>Bacteria</taxon>
        <taxon>Pseudomonadati</taxon>
        <taxon>Pseudomonadota</taxon>
        <taxon>Gammaproteobacteria</taxon>
        <taxon>Oceanospirillales</taxon>
        <taxon>Saccharospirillaceae</taxon>
        <taxon>Reinekea</taxon>
    </lineage>
</organism>